<organism evidence="15 16">
    <name type="scientific">Lottia gigantea</name>
    <name type="common">Giant owl limpet</name>
    <dbReference type="NCBI Taxonomy" id="225164"/>
    <lineage>
        <taxon>Eukaryota</taxon>
        <taxon>Metazoa</taxon>
        <taxon>Spiralia</taxon>
        <taxon>Lophotrochozoa</taxon>
        <taxon>Mollusca</taxon>
        <taxon>Gastropoda</taxon>
        <taxon>Patellogastropoda</taxon>
        <taxon>Lottioidea</taxon>
        <taxon>Lottiidae</taxon>
        <taxon>Lottia</taxon>
    </lineage>
</organism>
<sequence length="475" mass="54596">MALLQVATNVGRSHSLYARSDSELANFDLKNIKPAKSLHNIKEQRIVTLNVGGQIFKTYVDTLLRVKSSRLTSIARRALNVQSNCCDQEYFFDRNPDVFAAIIDYCRFNKLHLPKNICSLYIRNELEFWGISESDISKCCQKAYFDNIDDLRVNENLALEFAALKPKQTTKSQSCKERIYDVLYYPETSVIAKIWAVVYYILVIVTVFNIFLSTVPECRVPLETNVKVRMLVTTEAAPAIQYIDLFCVFYFTIEFFARVITVPSLCRMFRQFFTFCDLLYLIPVWVLYIVQWSDEKFWRQPENIVVFLLLECCIVARVVALFRVANHYRGLRVLVLSLRASLGELFLLFVFIIFGMVVFSSLIYCVEIFIVGNFENMFYGLWWSLITMTTVGYGDTVPKSGFGYLVACICAMTGIILIGMIVPIITNNFHKYYEFRQCLNDPGPGVGEELPTFIESSPRSEERKPSGNKTAPSPE</sequence>
<dbReference type="RefSeq" id="XP_009050631.1">
    <property type="nucleotide sequence ID" value="XM_009052383.1"/>
</dbReference>
<feature type="transmembrane region" description="Helical" evidence="13">
    <location>
        <begin position="272"/>
        <end position="292"/>
    </location>
</feature>
<dbReference type="InterPro" id="IPR003131">
    <property type="entry name" value="T1-type_BTB"/>
</dbReference>
<keyword evidence="2" id="KW-0813">Transport</keyword>
<dbReference type="GO" id="GO:0005249">
    <property type="term" value="F:voltage-gated potassium channel activity"/>
    <property type="evidence" value="ECO:0007669"/>
    <property type="project" value="InterPro"/>
</dbReference>
<feature type="transmembrane region" description="Helical" evidence="13">
    <location>
        <begin position="239"/>
        <end position="260"/>
    </location>
</feature>
<evidence type="ECO:0000256" key="2">
    <source>
        <dbReference type="ARBA" id="ARBA00022448"/>
    </source>
</evidence>
<dbReference type="InterPro" id="IPR011333">
    <property type="entry name" value="SKP1/BTB/POZ_sf"/>
</dbReference>
<dbReference type="Gene3D" id="3.30.710.10">
    <property type="entry name" value="Potassium Channel Kv1.1, Chain A"/>
    <property type="match status" value="1"/>
</dbReference>
<evidence type="ECO:0000256" key="5">
    <source>
        <dbReference type="ARBA" id="ARBA00022826"/>
    </source>
</evidence>
<dbReference type="GeneID" id="20247350"/>
<feature type="transmembrane region" description="Helical" evidence="13">
    <location>
        <begin position="194"/>
        <end position="212"/>
    </location>
</feature>
<evidence type="ECO:0000313" key="16">
    <source>
        <dbReference type="Proteomes" id="UP000030746"/>
    </source>
</evidence>
<feature type="transmembrane region" description="Helical" evidence="13">
    <location>
        <begin position="304"/>
        <end position="324"/>
    </location>
</feature>
<dbReference type="PRINTS" id="PR00169">
    <property type="entry name" value="KCHANNEL"/>
</dbReference>
<gene>
    <name evidence="15" type="ORF">LOTGIDRAFT_226490</name>
</gene>
<dbReference type="Gene3D" id="1.20.120.350">
    <property type="entry name" value="Voltage-gated potassium channels. Chain C"/>
    <property type="match status" value="1"/>
</dbReference>
<dbReference type="OMA" id="HLYYGFR"/>
<accession>V4CA65</accession>
<evidence type="ECO:0000256" key="4">
    <source>
        <dbReference type="ARBA" id="ARBA00022692"/>
    </source>
</evidence>
<dbReference type="SMART" id="SM00225">
    <property type="entry name" value="BTB"/>
    <property type="match status" value="1"/>
</dbReference>
<feature type="transmembrane region" description="Helical" evidence="13">
    <location>
        <begin position="377"/>
        <end position="394"/>
    </location>
</feature>
<evidence type="ECO:0000256" key="8">
    <source>
        <dbReference type="ARBA" id="ARBA00022989"/>
    </source>
</evidence>
<name>V4CA65_LOTGI</name>
<evidence type="ECO:0000256" key="7">
    <source>
        <dbReference type="ARBA" id="ARBA00022958"/>
    </source>
</evidence>
<evidence type="ECO:0000256" key="11">
    <source>
        <dbReference type="ARBA" id="ARBA00023303"/>
    </source>
</evidence>
<evidence type="ECO:0000256" key="10">
    <source>
        <dbReference type="ARBA" id="ARBA00023136"/>
    </source>
</evidence>
<dbReference type="CDD" id="cd18317">
    <property type="entry name" value="BTB_POZ_Kv"/>
    <property type="match status" value="1"/>
</dbReference>
<dbReference type="STRING" id="225164.V4CA65"/>
<dbReference type="Pfam" id="PF02214">
    <property type="entry name" value="BTB_2"/>
    <property type="match status" value="1"/>
</dbReference>
<protein>
    <recommendedName>
        <fullName evidence="14">BTB domain-containing protein</fullName>
    </recommendedName>
</protein>
<reference evidence="15 16" key="1">
    <citation type="journal article" date="2013" name="Nature">
        <title>Insights into bilaterian evolution from three spiralian genomes.</title>
        <authorList>
            <person name="Simakov O."/>
            <person name="Marletaz F."/>
            <person name="Cho S.J."/>
            <person name="Edsinger-Gonzales E."/>
            <person name="Havlak P."/>
            <person name="Hellsten U."/>
            <person name="Kuo D.H."/>
            <person name="Larsson T."/>
            <person name="Lv J."/>
            <person name="Arendt D."/>
            <person name="Savage R."/>
            <person name="Osoegawa K."/>
            <person name="de Jong P."/>
            <person name="Grimwood J."/>
            <person name="Chapman J.A."/>
            <person name="Shapiro H."/>
            <person name="Aerts A."/>
            <person name="Otillar R.P."/>
            <person name="Terry A.Y."/>
            <person name="Boore J.L."/>
            <person name="Grigoriev I.V."/>
            <person name="Lindberg D.R."/>
            <person name="Seaver E.C."/>
            <person name="Weisblat D.A."/>
            <person name="Putnam N.H."/>
            <person name="Rokhsar D.S."/>
        </authorList>
    </citation>
    <scope>NUCLEOTIDE SEQUENCE [LARGE SCALE GENOMIC DNA]</scope>
</reference>
<dbReference type="Gene3D" id="1.10.287.70">
    <property type="match status" value="1"/>
</dbReference>
<evidence type="ECO:0000256" key="12">
    <source>
        <dbReference type="SAM" id="MobiDB-lite"/>
    </source>
</evidence>
<keyword evidence="3" id="KW-0633">Potassium transport</keyword>
<dbReference type="SUPFAM" id="SSF54695">
    <property type="entry name" value="POZ domain"/>
    <property type="match status" value="1"/>
</dbReference>
<evidence type="ECO:0000259" key="14">
    <source>
        <dbReference type="SMART" id="SM00225"/>
    </source>
</evidence>
<dbReference type="PANTHER" id="PTHR11537:SF254">
    <property type="entry name" value="POTASSIUM VOLTAGE-GATED CHANNEL PROTEIN SHAB"/>
    <property type="match status" value="1"/>
</dbReference>
<dbReference type="InterPro" id="IPR003974">
    <property type="entry name" value="K_chnl_volt-dep_Kv3"/>
</dbReference>
<dbReference type="InterPro" id="IPR028325">
    <property type="entry name" value="VG_K_chnl"/>
</dbReference>
<dbReference type="GO" id="GO:0001508">
    <property type="term" value="P:action potential"/>
    <property type="evidence" value="ECO:0007669"/>
    <property type="project" value="TreeGrafter"/>
</dbReference>
<dbReference type="GO" id="GO:0008076">
    <property type="term" value="C:voltage-gated potassium channel complex"/>
    <property type="evidence" value="ECO:0007669"/>
    <property type="project" value="InterPro"/>
</dbReference>
<dbReference type="InterPro" id="IPR005821">
    <property type="entry name" value="Ion_trans_dom"/>
</dbReference>
<proteinExistence type="predicted"/>
<dbReference type="InterPro" id="IPR000210">
    <property type="entry name" value="BTB/POZ_dom"/>
</dbReference>
<dbReference type="Pfam" id="PF00520">
    <property type="entry name" value="Ion_trans"/>
    <property type="match status" value="1"/>
</dbReference>
<dbReference type="SUPFAM" id="SSF81324">
    <property type="entry name" value="Voltage-gated potassium channels"/>
    <property type="match status" value="1"/>
</dbReference>
<dbReference type="HOGENOM" id="CLU_011722_4_3_1"/>
<dbReference type="AlphaFoldDB" id="V4CA65"/>
<evidence type="ECO:0000256" key="13">
    <source>
        <dbReference type="SAM" id="Phobius"/>
    </source>
</evidence>
<keyword evidence="10 13" id="KW-0472">Membrane</keyword>
<dbReference type="InterPro" id="IPR027359">
    <property type="entry name" value="Volt_channel_dom_sf"/>
</dbReference>
<feature type="domain" description="BTB" evidence="14">
    <location>
        <begin position="45"/>
        <end position="147"/>
    </location>
</feature>
<keyword evidence="4 13" id="KW-0812">Transmembrane</keyword>
<dbReference type="OrthoDB" id="296522at2759"/>
<dbReference type="PRINTS" id="PR01498">
    <property type="entry name" value="SHAWCHANNEL"/>
</dbReference>
<dbReference type="CTD" id="20247350"/>
<evidence type="ECO:0000256" key="9">
    <source>
        <dbReference type="ARBA" id="ARBA00023065"/>
    </source>
</evidence>
<dbReference type="InterPro" id="IPR003968">
    <property type="entry name" value="K_chnl_volt-dep_Kv"/>
</dbReference>
<evidence type="ECO:0000256" key="6">
    <source>
        <dbReference type="ARBA" id="ARBA00022882"/>
    </source>
</evidence>
<keyword evidence="16" id="KW-1185">Reference proteome</keyword>
<evidence type="ECO:0000256" key="3">
    <source>
        <dbReference type="ARBA" id="ARBA00022538"/>
    </source>
</evidence>
<dbReference type="Proteomes" id="UP000030746">
    <property type="component" value="Unassembled WGS sequence"/>
</dbReference>
<dbReference type="PANTHER" id="PTHR11537">
    <property type="entry name" value="VOLTAGE-GATED POTASSIUM CHANNEL"/>
    <property type="match status" value="1"/>
</dbReference>
<keyword evidence="5" id="KW-0631">Potassium channel</keyword>
<dbReference type="GO" id="GO:0051260">
    <property type="term" value="P:protein homooligomerization"/>
    <property type="evidence" value="ECO:0007669"/>
    <property type="project" value="InterPro"/>
</dbReference>
<feature type="transmembrane region" description="Helical" evidence="13">
    <location>
        <begin position="345"/>
        <end position="371"/>
    </location>
</feature>
<dbReference type="KEGG" id="lgi:LOTGIDRAFT_226490"/>
<comment type="subcellular location">
    <subcellularLocation>
        <location evidence="1">Membrane</location>
        <topology evidence="1">Multi-pass membrane protein</topology>
    </subcellularLocation>
</comment>
<keyword evidence="7" id="KW-0630">Potassium</keyword>
<keyword evidence="6" id="KW-0851">Voltage-gated channel</keyword>
<dbReference type="EMBL" id="KB201206">
    <property type="protein sequence ID" value="ESO98689.1"/>
    <property type="molecule type" value="Genomic_DNA"/>
</dbReference>
<keyword evidence="11" id="KW-0407">Ion channel</keyword>
<keyword evidence="9" id="KW-0406">Ion transport</keyword>
<feature type="transmembrane region" description="Helical" evidence="13">
    <location>
        <begin position="401"/>
        <end position="425"/>
    </location>
</feature>
<dbReference type="PRINTS" id="PR01491">
    <property type="entry name" value="KVCHANNEL"/>
</dbReference>
<evidence type="ECO:0000313" key="15">
    <source>
        <dbReference type="EMBL" id="ESO98689.1"/>
    </source>
</evidence>
<evidence type="ECO:0000256" key="1">
    <source>
        <dbReference type="ARBA" id="ARBA00004141"/>
    </source>
</evidence>
<keyword evidence="8 13" id="KW-1133">Transmembrane helix</keyword>
<feature type="region of interest" description="Disordered" evidence="12">
    <location>
        <begin position="446"/>
        <end position="475"/>
    </location>
</feature>